<dbReference type="Pfam" id="PF03083">
    <property type="entry name" value="MtN3_slv"/>
    <property type="match status" value="2"/>
</dbReference>
<feature type="transmembrane region" description="Helical" evidence="9">
    <location>
        <begin position="131"/>
        <end position="152"/>
    </location>
</feature>
<dbReference type="PANTHER" id="PTHR10791:SF159">
    <property type="entry name" value="BIDIRECTIONAL SUGAR TRANSPORTER SWEET5"/>
    <property type="match status" value="1"/>
</dbReference>
<dbReference type="InterPro" id="IPR047664">
    <property type="entry name" value="SWEET"/>
</dbReference>
<keyword evidence="3 9" id="KW-0813">Transport</keyword>
<proteinExistence type="inferred from homology"/>
<evidence type="ECO:0000256" key="5">
    <source>
        <dbReference type="ARBA" id="ARBA00022692"/>
    </source>
</evidence>
<sequence>MVDTGTVRTIAGIIGNVISLCLFLSPIPTFVKIIKQKAVQEFKPDPYIATVLNCAMWSFYGLPIIKEDSILVTTINSIGLLIEIIYVSIFFIFSPINKQRKIAIALTVEVIFVVAVIVVSMMAFSSPKKRAMFVGILCIILNVIMYASQLTVMRMVIKTKSVKYMPFFLSLANSCNGIVWVIYALLKFDVNVVVPNGLGAISGLIQIILYAKYYKTTRWDNEEDNSKEKPEVQLYSTV</sequence>
<evidence type="ECO:0000256" key="4">
    <source>
        <dbReference type="ARBA" id="ARBA00022597"/>
    </source>
</evidence>
<keyword evidence="8 9" id="KW-0472">Membrane</keyword>
<comment type="similarity">
    <text evidence="2 9">Belongs to the SWEET sugar transporter family.</text>
</comment>
<dbReference type="EMBL" id="JARPOI010000013">
    <property type="protein sequence ID" value="KAJ9163731.1"/>
    <property type="molecule type" value="Genomic_DNA"/>
</dbReference>
<comment type="caution">
    <text evidence="10">The sequence shown here is derived from an EMBL/GenBank/DDBJ whole genome shotgun (WGS) entry which is preliminary data.</text>
</comment>
<evidence type="ECO:0000256" key="1">
    <source>
        <dbReference type="ARBA" id="ARBA00004127"/>
    </source>
</evidence>
<dbReference type="PANTHER" id="PTHR10791">
    <property type="entry name" value="RAG1-ACTIVATING PROTEIN 1"/>
    <property type="match status" value="1"/>
</dbReference>
<evidence type="ECO:0000256" key="7">
    <source>
        <dbReference type="ARBA" id="ARBA00022989"/>
    </source>
</evidence>
<dbReference type="Proteomes" id="UP001174677">
    <property type="component" value="Chromosome 13"/>
</dbReference>
<keyword evidence="7 9" id="KW-1133">Transmembrane helix</keyword>
<evidence type="ECO:0000256" key="8">
    <source>
        <dbReference type="ARBA" id="ARBA00023136"/>
    </source>
</evidence>
<comment type="function">
    <text evidence="9">Mediates both low-affinity uptake and efflux of sugar across the membrane.</text>
</comment>
<feature type="transmembrane region" description="Helical" evidence="9">
    <location>
        <begin position="102"/>
        <end position="125"/>
    </location>
</feature>
<keyword evidence="6" id="KW-0677">Repeat</keyword>
<dbReference type="Gene3D" id="1.20.1280.290">
    <property type="match status" value="2"/>
</dbReference>
<comment type="subcellular location">
    <subcellularLocation>
        <location evidence="9">Cell membrane</location>
        <topology evidence="9">Multi-pass membrane protein</topology>
    </subcellularLocation>
    <subcellularLocation>
        <location evidence="1">Endomembrane system</location>
        <topology evidence="1">Multi-pass membrane protein</topology>
    </subcellularLocation>
</comment>
<feature type="transmembrane region" description="Helical" evidence="9">
    <location>
        <begin position="192"/>
        <end position="211"/>
    </location>
</feature>
<feature type="transmembrane region" description="Helical" evidence="9">
    <location>
        <begin position="164"/>
        <end position="186"/>
    </location>
</feature>
<keyword evidence="11" id="KW-1185">Reference proteome</keyword>
<evidence type="ECO:0000256" key="6">
    <source>
        <dbReference type="ARBA" id="ARBA00022737"/>
    </source>
</evidence>
<evidence type="ECO:0000256" key="2">
    <source>
        <dbReference type="ARBA" id="ARBA00007809"/>
    </source>
</evidence>
<organism evidence="10 11">
    <name type="scientific">Hevea brasiliensis</name>
    <name type="common">Para rubber tree</name>
    <name type="synonym">Siphonia brasiliensis</name>
    <dbReference type="NCBI Taxonomy" id="3981"/>
    <lineage>
        <taxon>Eukaryota</taxon>
        <taxon>Viridiplantae</taxon>
        <taxon>Streptophyta</taxon>
        <taxon>Embryophyta</taxon>
        <taxon>Tracheophyta</taxon>
        <taxon>Spermatophyta</taxon>
        <taxon>Magnoliopsida</taxon>
        <taxon>eudicotyledons</taxon>
        <taxon>Gunneridae</taxon>
        <taxon>Pentapetalae</taxon>
        <taxon>rosids</taxon>
        <taxon>fabids</taxon>
        <taxon>Malpighiales</taxon>
        <taxon>Euphorbiaceae</taxon>
        <taxon>Crotonoideae</taxon>
        <taxon>Micrandreae</taxon>
        <taxon>Hevea</taxon>
    </lineage>
</organism>
<gene>
    <name evidence="10" type="ORF">P3X46_023366</name>
</gene>
<evidence type="ECO:0000256" key="3">
    <source>
        <dbReference type="ARBA" id="ARBA00022448"/>
    </source>
</evidence>
<feature type="transmembrane region" description="Helical" evidence="9">
    <location>
        <begin position="12"/>
        <end position="34"/>
    </location>
</feature>
<dbReference type="InterPro" id="IPR004316">
    <property type="entry name" value="SWEET_rpt"/>
</dbReference>
<keyword evidence="4 9" id="KW-0762">Sugar transport</keyword>
<protein>
    <recommendedName>
        <fullName evidence="9">Bidirectional sugar transporter SWEET</fullName>
    </recommendedName>
</protein>
<feature type="transmembrane region" description="Helical" evidence="9">
    <location>
        <begin position="46"/>
        <end position="65"/>
    </location>
</feature>
<evidence type="ECO:0000313" key="10">
    <source>
        <dbReference type="EMBL" id="KAJ9163731.1"/>
    </source>
</evidence>
<name>A0ABQ9LAS3_HEVBR</name>
<reference evidence="10" key="1">
    <citation type="journal article" date="2023" name="Plant Biotechnol. J.">
        <title>Chromosome-level wild Hevea brasiliensis genome provides new tools for genomic-assisted breeding and valuable loci to elevate rubber yield.</title>
        <authorList>
            <person name="Cheng H."/>
            <person name="Song X."/>
            <person name="Hu Y."/>
            <person name="Wu T."/>
            <person name="Yang Q."/>
            <person name="An Z."/>
            <person name="Feng S."/>
            <person name="Deng Z."/>
            <person name="Wu W."/>
            <person name="Zeng X."/>
            <person name="Tu M."/>
            <person name="Wang X."/>
            <person name="Huang H."/>
        </authorList>
    </citation>
    <scope>NUCLEOTIDE SEQUENCE</scope>
    <source>
        <strain evidence="10">MT/VB/25A 57/8</strain>
    </source>
</reference>
<evidence type="ECO:0000313" key="11">
    <source>
        <dbReference type="Proteomes" id="UP001174677"/>
    </source>
</evidence>
<keyword evidence="5 9" id="KW-0812">Transmembrane</keyword>
<evidence type="ECO:0000256" key="9">
    <source>
        <dbReference type="RuleBase" id="RU910715"/>
    </source>
</evidence>
<feature type="transmembrane region" description="Helical" evidence="9">
    <location>
        <begin position="71"/>
        <end position="93"/>
    </location>
</feature>
<accession>A0ABQ9LAS3</accession>